<sequence length="78" mass="8752">MEACDAGDGLKLLGREGLLRWLDQKLLRWRSRGGARAAGLLEVRGFCLPCCWEIIGVCSLLKVSDLHKRRNMEIGLDI</sequence>
<keyword evidence="2" id="KW-1185">Reference proteome</keyword>
<accession>A0A843W2P6</accession>
<organism evidence="1 2">
    <name type="scientific">Colocasia esculenta</name>
    <name type="common">Wild taro</name>
    <name type="synonym">Arum esculentum</name>
    <dbReference type="NCBI Taxonomy" id="4460"/>
    <lineage>
        <taxon>Eukaryota</taxon>
        <taxon>Viridiplantae</taxon>
        <taxon>Streptophyta</taxon>
        <taxon>Embryophyta</taxon>
        <taxon>Tracheophyta</taxon>
        <taxon>Spermatophyta</taxon>
        <taxon>Magnoliopsida</taxon>
        <taxon>Liliopsida</taxon>
        <taxon>Araceae</taxon>
        <taxon>Aroideae</taxon>
        <taxon>Colocasieae</taxon>
        <taxon>Colocasia</taxon>
    </lineage>
</organism>
<gene>
    <name evidence="1" type="ORF">Taro_033906</name>
</gene>
<dbReference type="Proteomes" id="UP000652761">
    <property type="component" value="Unassembled WGS sequence"/>
</dbReference>
<name>A0A843W2P6_COLES</name>
<protein>
    <submittedName>
        <fullName evidence="1">Uncharacterized protein</fullName>
    </submittedName>
</protein>
<comment type="caution">
    <text evidence="1">The sequence shown here is derived from an EMBL/GenBank/DDBJ whole genome shotgun (WGS) entry which is preliminary data.</text>
</comment>
<evidence type="ECO:0000313" key="1">
    <source>
        <dbReference type="EMBL" id="MQM01158.1"/>
    </source>
</evidence>
<evidence type="ECO:0000313" key="2">
    <source>
        <dbReference type="Proteomes" id="UP000652761"/>
    </source>
</evidence>
<dbReference type="AlphaFoldDB" id="A0A843W2P6"/>
<reference evidence="1" key="1">
    <citation type="submission" date="2017-07" db="EMBL/GenBank/DDBJ databases">
        <title>Taro Niue Genome Assembly and Annotation.</title>
        <authorList>
            <person name="Atibalentja N."/>
            <person name="Keating K."/>
            <person name="Fields C.J."/>
        </authorList>
    </citation>
    <scope>NUCLEOTIDE SEQUENCE</scope>
    <source>
        <strain evidence="1">Niue_2</strain>
        <tissue evidence="1">Leaf</tissue>
    </source>
</reference>
<proteinExistence type="predicted"/>
<dbReference type="EMBL" id="NMUH01002629">
    <property type="protein sequence ID" value="MQM01158.1"/>
    <property type="molecule type" value="Genomic_DNA"/>
</dbReference>